<comment type="similarity">
    <text evidence="7">Belongs to the IspH family.</text>
</comment>
<name>A0AAE0RYQ3_9BIVA</name>
<evidence type="ECO:0000256" key="8">
    <source>
        <dbReference type="ARBA" id="ARBA00047177"/>
    </source>
</evidence>
<reference evidence="10" key="1">
    <citation type="journal article" date="2021" name="Genome Biol. Evol.">
        <title>A High-Quality Reference Genome for a Parasitic Bivalve with Doubly Uniparental Inheritance (Bivalvia: Unionida).</title>
        <authorList>
            <person name="Smith C.H."/>
        </authorList>
    </citation>
    <scope>NUCLEOTIDE SEQUENCE</scope>
    <source>
        <strain evidence="10">CHS0354</strain>
    </source>
</reference>
<dbReference type="Gene3D" id="3.40.50.11270">
    <property type="match status" value="1"/>
</dbReference>
<dbReference type="Gene3D" id="1.10.3210.10">
    <property type="entry name" value="Hypothetical protein af1432"/>
    <property type="match status" value="1"/>
</dbReference>
<dbReference type="InterPro" id="IPR045509">
    <property type="entry name" value="HD_assoc_2"/>
</dbReference>
<dbReference type="InterPro" id="IPR003451">
    <property type="entry name" value="LytB/IspH"/>
</dbReference>
<keyword evidence="5" id="KW-0408">Iron</keyword>
<evidence type="ECO:0000256" key="1">
    <source>
        <dbReference type="ARBA" id="ARBA00001966"/>
    </source>
</evidence>
<dbReference type="GO" id="GO:0008832">
    <property type="term" value="F:dGTPase activity"/>
    <property type="evidence" value="ECO:0007669"/>
    <property type="project" value="TreeGrafter"/>
</dbReference>
<dbReference type="Pfam" id="PF02401">
    <property type="entry name" value="LYTB"/>
    <property type="match status" value="1"/>
</dbReference>
<dbReference type="EC" id="1.17.7.4" evidence="8"/>
<keyword evidence="3" id="KW-0004">4Fe-4S</keyword>
<dbReference type="Pfam" id="PF19276">
    <property type="entry name" value="HD_assoc_2"/>
    <property type="match status" value="1"/>
</dbReference>
<dbReference type="CDD" id="cd00077">
    <property type="entry name" value="HDc"/>
    <property type="match status" value="1"/>
</dbReference>
<proteinExistence type="inferred from homology"/>
<dbReference type="Pfam" id="PF01966">
    <property type="entry name" value="HD"/>
    <property type="match status" value="1"/>
</dbReference>
<keyword evidence="11" id="KW-1185">Reference proteome</keyword>
<dbReference type="PANTHER" id="PTHR11373:SF4">
    <property type="entry name" value="DEOXYNUCLEOSIDE TRIPHOSPHATE TRIPHOSPHOHYDROLASE SAMHD1"/>
    <property type="match status" value="1"/>
</dbReference>
<comment type="similarity">
    <text evidence="2">Belongs to the SAMHD1 family.</text>
</comment>
<dbReference type="GO" id="GO:0046872">
    <property type="term" value="F:metal ion binding"/>
    <property type="evidence" value="ECO:0007669"/>
    <property type="project" value="UniProtKB-KW"/>
</dbReference>
<protein>
    <recommendedName>
        <fullName evidence="8">4-hydroxy-3-methylbut-2-enyl diphosphate reductase</fullName>
        <ecNumber evidence="8">1.17.7.4</ecNumber>
    </recommendedName>
</protein>
<dbReference type="Proteomes" id="UP001195483">
    <property type="component" value="Unassembled WGS sequence"/>
</dbReference>
<evidence type="ECO:0000259" key="9">
    <source>
        <dbReference type="SMART" id="SM00471"/>
    </source>
</evidence>
<dbReference type="GO" id="GO:0006203">
    <property type="term" value="P:dGTP catabolic process"/>
    <property type="evidence" value="ECO:0007669"/>
    <property type="project" value="TreeGrafter"/>
</dbReference>
<dbReference type="GO" id="GO:0051745">
    <property type="term" value="F:4-hydroxy-3-methylbut-2-enyl diphosphate reductase activity"/>
    <property type="evidence" value="ECO:0007669"/>
    <property type="project" value="UniProtKB-EC"/>
</dbReference>
<accession>A0AAE0RYQ3</accession>
<sequence>MPEGFIFNNDDGYVRLPIWGHIPLNRNIKKVLSHPSFFRLKGIRQLSFSHYVYPGATHTRFEHSIGVYHLTKLILQRLVTNPLCLNLQTNEFNFSDPNAKLILLASLLHDIGHFPHAHLLENTVFTNNSGKIFNHHQLQTKVRLNQPSPLGERMVDVLENDFATDPVQVTEMIEGTKYHAFANVISGTLDPDKMDYLISDAHHCNVPYGAIDIWRLIESFVPDPERKRLAITEKGIAPLESLMFAKYMMMKNVYWHHTVRCFSALLKRTIHDAIQSGTNIELITDCFYNTSDEQCLWKFLTILNTQKQTKQVQQAVTLIHAIIERTTYKKGFEIPIASCQSNALNFISHSIENKKVVELRIIEFLEKKYNESIEDTELIIDPPMNSNLYDIEDFNNLQLYSYQKSNPTQTGRFSPFNEVADSEFKSDFILKFATSTKKLQFADLKNETVLIRAHGEPPSTYKLAYKNNITLIDASCPVVLKLQRRVNDFFRHGYQIIIYGKPNHPEVIGLNGQCNNQAIILSDIDDIKNASIDFTKKNGPYLTNN</sequence>
<organism evidence="10 11">
    <name type="scientific">Potamilus streckersoni</name>
    <dbReference type="NCBI Taxonomy" id="2493646"/>
    <lineage>
        <taxon>Eukaryota</taxon>
        <taxon>Metazoa</taxon>
        <taxon>Spiralia</taxon>
        <taxon>Lophotrochozoa</taxon>
        <taxon>Mollusca</taxon>
        <taxon>Bivalvia</taxon>
        <taxon>Autobranchia</taxon>
        <taxon>Heteroconchia</taxon>
        <taxon>Palaeoheterodonta</taxon>
        <taxon>Unionida</taxon>
        <taxon>Unionoidea</taxon>
        <taxon>Unionidae</taxon>
        <taxon>Ambleminae</taxon>
        <taxon>Lampsilini</taxon>
        <taxon>Potamilus</taxon>
    </lineage>
</organism>
<reference evidence="10" key="3">
    <citation type="submission" date="2023-05" db="EMBL/GenBank/DDBJ databases">
        <authorList>
            <person name="Smith C.H."/>
        </authorList>
    </citation>
    <scope>NUCLEOTIDE SEQUENCE</scope>
    <source>
        <strain evidence="10">CHS0354</strain>
        <tissue evidence="10">Mantle</tissue>
    </source>
</reference>
<comment type="cofactor">
    <cofactor evidence="1">
        <name>[4Fe-4S] cluster</name>
        <dbReference type="ChEBI" id="CHEBI:49883"/>
    </cofactor>
</comment>
<reference evidence="10" key="2">
    <citation type="journal article" date="2021" name="Genome Biol. Evol.">
        <title>Developing a high-quality reference genome for a parasitic bivalve with doubly uniparental inheritance (Bivalvia: Unionida).</title>
        <authorList>
            <person name="Smith C.H."/>
        </authorList>
    </citation>
    <scope>NUCLEOTIDE SEQUENCE</scope>
    <source>
        <strain evidence="10">CHS0354</strain>
        <tissue evidence="10">Mantle</tissue>
    </source>
</reference>
<dbReference type="Gene3D" id="3.40.1010.20">
    <property type="entry name" value="4-hydroxy-3-methylbut-2-enyl diphosphate reductase, catalytic domain"/>
    <property type="match status" value="1"/>
</dbReference>
<gene>
    <name evidence="10" type="ORF">CHS0354_023722</name>
</gene>
<evidence type="ECO:0000256" key="3">
    <source>
        <dbReference type="ARBA" id="ARBA00022485"/>
    </source>
</evidence>
<keyword evidence="4" id="KW-0479">Metal-binding</keyword>
<dbReference type="PANTHER" id="PTHR11373">
    <property type="entry name" value="DEOXYNUCLEOSIDE TRIPHOSPHATE TRIPHOSPHOHYDROLASE"/>
    <property type="match status" value="1"/>
</dbReference>
<evidence type="ECO:0000256" key="6">
    <source>
        <dbReference type="ARBA" id="ARBA00023014"/>
    </source>
</evidence>
<evidence type="ECO:0000256" key="5">
    <source>
        <dbReference type="ARBA" id="ARBA00023004"/>
    </source>
</evidence>
<feature type="domain" description="HD/PDEase" evidence="9">
    <location>
        <begin position="56"/>
        <end position="206"/>
    </location>
</feature>
<dbReference type="SMART" id="SM00471">
    <property type="entry name" value="HDc"/>
    <property type="match status" value="1"/>
</dbReference>
<dbReference type="GO" id="GO:0051539">
    <property type="term" value="F:4 iron, 4 sulfur cluster binding"/>
    <property type="evidence" value="ECO:0007669"/>
    <property type="project" value="UniProtKB-KW"/>
</dbReference>
<dbReference type="AlphaFoldDB" id="A0AAE0RYQ3"/>
<evidence type="ECO:0000256" key="2">
    <source>
        <dbReference type="ARBA" id="ARBA00005776"/>
    </source>
</evidence>
<dbReference type="SUPFAM" id="SSF109604">
    <property type="entry name" value="HD-domain/PDEase-like"/>
    <property type="match status" value="1"/>
</dbReference>
<dbReference type="InterPro" id="IPR050135">
    <property type="entry name" value="dGTPase-like"/>
</dbReference>
<evidence type="ECO:0000313" key="11">
    <source>
        <dbReference type="Proteomes" id="UP001195483"/>
    </source>
</evidence>
<evidence type="ECO:0000256" key="4">
    <source>
        <dbReference type="ARBA" id="ARBA00022723"/>
    </source>
</evidence>
<evidence type="ECO:0000256" key="7">
    <source>
        <dbReference type="ARBA" id="ARBA00046335"/>
    </source>
</evidence>
<dbReference type="EMBL" id="JAEAOA010001427">
    <property type="protein sequence ID" value="KAK3582186.1"/>
    <property type="molecule type" value="Genomic_DNA"/>
</dbReference>
<comment type="caution">
    <text evidence="10">The sequence shown here is derived from an EMBL/GenBank/DDBJ whole genome shotgun (WGS) entry which is preliminary data.</text>
</comment>
<evidence type="ECO:0000313" key="10">
    <source>
        <dbReference type="EMBL" id="KAK3582186.1"/>
    </source>
</evidence>
<dbReference type="GO" id="GO:0050992">
    <property type="term" value="P:dimethylallyl diphosphate biosynthetic process"/>
    <property type="evidence" value="ECO:0007669"/>
    <property type="project" value="InterPro"/>
</dbReference>
<dbReference type="InterPro" id="IPR006674">
    <property type="entry name" value="HD_domain"/>
</dbReference>
<keyword evidence="6" id="KW-0411">Iron-sulfur</keyword>
<dbReference type="InterPro" id="IPR003607">
    <property type="entry name" value="HD/PDEase_dom"/>
</dbReference>